<proteinExistence type="predicted"/>
<gene>
    <name evidence="1" type="ORF">F7732_16835</name>
</gene>
<organism evidence="1 2">
    <name type="scientific">Bacillus mesophilum</name>
    <dbReference type="NCBI Taxonomy" id="1071718"/>
    <lineage>
        <taxon>Bacteria</taxon>
        <taxon>Bacillati</taxon>
        <taxon>Bacillota</taxon>
        <taxon>Bacilli</taxon>
        <taxon>Bacillales</taxon>
        <taxon>Bacillaceae</taxon>
        <taxon>Bacillus</taxon>
    </lineage>
</organism>
<dbReference type="RefSeq" id="WP_151575156.1">
    <property type="nucleotide sequence ID" value="NZ_WBOT01000006.1"/>
</dbReference>
<comment type="caution">
    <text evidence="1">The sequence shown here is derived from an EMBL/GenBank/DDBJ whole genome shotgun (WGS) entry which is preliminary data.</text>
</comment>
<dbReference type="Proteomes" id="UP000441354">
    <property type="component" value="Unassembled WGS sequence"/>
</dbReference>
<name>A0A7V7RJD7_9BACI</name>
<dbReference type="AlphaFoldDB" id="A0A7V7RJD7"/>
<dbReference type="OrthoDB" id="2938417at2"/>
<dbReference type="EMBL" id="WBOT01000006">
    <property type="protein sequence ID" value="KAB2330876.1"/>
    <property type="molecule type" value="Genomic_DNA"/>
</dbReference>
<evidence type="ECO:0008006" key="3">
    <source>
        <dbReference type="Google" id="ProtNLM"/>
    </source>
</evidence>
<sequence>MNDSVIIYGGFDFIGFHLTKGLLDEGYSISSVRSNLIADDMLENKRLELGRNANFLEWNDLKEPFGSEKTKHIFLDFYSLYLRNDTKVIKEMFGKWMEHAKIMAGADTVITLLLPIQTEINQDSCRSEIKEAFKDHENKICLIFLPTIYGEWQPEEFAFQQACLKKADQAGTLTISDREWQEDAIYIQYTIKAILDILEKGSLGDWFVRNKIAGQWQHCAALLEIEKEYIRLTEIEAKLPEHLHIYEIESDEEKCEGIKKQQQHLLFNGI</sequence>
<evidence type="ECO:0000313" key="1">
    <source>
        <dbReference type="EMBL" id="KAB2330876.1"/>
    </source>
</evidence>
<reference evidence="1 2" key="1">
    <citation type="journal article" date="2014" name="Arch. Microbiol.">
        <title>Bacillus mesophilum sp. nov., strain IITR-54T, a novel 4-chlorobiphenyl dechlorinating bacterium.</title>
        <authorList>
            <person name="Manickam N."/>
            <person name="Singh N.K."/>
            <person name="Bajaj A."/>
            <person name="Kumar R.M."/>
            <person name="Kaur G."/>
            <person name="Kaur N."/>
            <person name="Bala M."/>
            <person name="Kumar A."/>
            <person name="Mayilraj S."/>
        </authorList>
    </citation>
    <scope>NUCLEOTIDE SEQUENCE [LARGE SCALE GENOMIC DNA]</scope>
    <source>
        <strain evidence="1 2">IITR-54</strain>
    </source>
</reference>
<accession>A0A7V7RJD7</accession>
<evidence type="ECO:0000313" key="2">
    <source>
        <dbReference type="Proteomes" id="UP000441354"/>
    </source>
</evidence>
<protein>
    <recommendedName>
        <fullName evidence="3">NAD(P)-dependent oxidoreductase</fullName>
    </recommendedName>
</protein>
<keyword evidence="2" id="KW-1185">Reference proteome</keyword>